<dbReference type="RefSeq" id="WP_066875155.1">
    <property type="nucleotide sequence ID" value="NZ_LNQB01000073.1"/>
</dbReference>
<dbReference type="OrthoDB" id="8115922at2"/>
<dbReference type="AlphaFoldDB" id="A0A178YBS1"/>
<evidence type="ECO:0000313" key="2">
    <source>
        <dbReference type="Proteomes" id="UP000078507"/>
    </source>
</evidence>
<reference evidence="1 2" key="1">
    <citation type="submission" date="2015-11" db="EMBL/GenBank/DDBJ databases">
        <title>Ensifer anhuiense sp. nov., an effective nitrogen fixation bacterium with Glycine soja.</title>
        <authorList>
            <person name="Yan H."/>
            <person name="Chen W."/>
        </authorList>
    </citation>
    <scope>NUCLEOTIDE SEQUENCE [LARGE SCALE GENOMIC DNA]</scope>
    <source>
        <strain evidence="1 2">LMG 7837</strain>
    </source>
</reference>
<keyword evidence="2" id="KW-1185">Reference proteome</keyword>
<sequence length="142" mass="15052">MLTLMTPGAGTIQPLNLRCHEAWTRSLKGARYLVEPWRCDIASGAFIVGSQTSSLLGLRHNPCGVVDLVRAYDQGDRSTILTILEQATASPSSFCFSTTVRGSKGRSSPLYCIGKSTLSDEGAEGSLEGVFAVPRAAPTMSA</sequence>
<comment type="caution">
    <text evidence="1">The sequence shown here is derived from an EMBL/GenBank/DDBJ whole genome shotgun (WGS) entry which is preliminary data.</text>
</comment>
<organism evidence="1 2">
    <name type="scientific">Sinorhizobium saheli</name>
    <dbReference type="NCBI Taxonomy" id="36856"/>
    <lineage>
        <taxon>Bacteria</taxon>
        <taxon>Pseudomonadati</taxon>
        <taxon>Pseudomonadota</taxon>
        <taxon>Alphaproteobacteria</taxon>
        <taxon>Hyphomicrobiales</taxon>
        <taxon>Rhizobiaceae</taxon>
        <taxon>Sinorhizobium/Ensifer group</taxon>
        <taxon>Sinorhizobium</taxon>
    </lineage>
</organism>
<gene>
    <name evidence="1" type="ORF">ATB98_18815</name>
</gene>
<dbReference type="Proteomes" id="UP000078507">
    <property type="component" value="Unassembled WGS sequence"/>
</dbReference>
<accession>A0A178YBS1</accession>
<evidence type="ECO:0000313" key="1">
    <source>
        <dbReference type="EMBL" id="OAP44897.1"/>
    </source>
</evidence>
<name>A0A178YBS1_SINSA</name>
<dbReference type="EMBL" id="LNQB01000073">
    <property type="protein sequence ID" value="OAP44897.1"/>
    <property type="molecule type" value="Genomic_DNA"/>
</dbReference>
<proteinExistence type="predicted"/>
<protein>
    <submittedName>
        <fullName evidence="1">Uncharacterized protein</fullName>
    </submittedName>
</protein>